<feature type="compositionally biased region" description="Polar residues" evidence="9">
    <location>
        <begin position="54"/>
        <end position="67"/>
    </location>
</feature>
<evidence type="ECO:0000256" key="6">
    <source>
        <dbReference type="ARBA" id="ARBA00023163"/>
    </source>
</evidence>
<gene>
    <name evidence="11" type="ORF">M430DRAFT_92956</name>
</gene>
<keyword evidence="8" id="KW-0175">Coiled coil</keyword>
<feature type="region of interest" description="Disordered" evidence="9">
    <location>
        <begin position="722"/>
        <end position="827"/>
    </location>
</feature>
<keyword evidence="5" id="KW-0238">DNA-binding</keyword>
<evidence type="ECO:0000256" key="2">
    <source>
        <dbReference type="ARBA" id="ARBA00022723"/>
    </source>
</evidence>
<evidence type="ECO:0000256" key="5">
    <source>
        <dbReference type="ARBA" id="ARBA00023125"/>
    </source>
</evidence>
<dbReference type="GO" id="GO:0000981">
    <property type="term" value="F:DNA-binding transcription factor activity, RNA polymerase II-specific"/>
    <property type="evidence" value="ECO:0007669"/>
    <property type="project" value="InterPro"/>
</dbReference>
<feature type="region of interest" description="Disordered" evidence="9">
    <location>
        <begin position="230"/>
        <end position="284"/>
    </location>
</feature>
<dbReference type="GeneID" id="36577830"/>
<dbReference type="InterPro" id="IPR051089">
    <property type="entry name" value="prtT"/>
</dbReference>
<dbReference type="PROSITE" id="PS00463">
    <property type="entry name" value="ZN2_CY6_FUNGAL_1"/>
    <property type="match status" value="1"/>
</dbReference>
<dbReference type="CDD" id="cd00067">
    <property type="entry name" value="GAL4"/>
    <property type="match status" value="1"/>
</dbReference>
<keyword evidence="6" id="KW-0804">Transcription</keyword>
<dbReference type="PANTHER" id="PTHR31845:SF39">
    <property type="entry name" value="TRANSCRIPTION FACTOR PBCR-RELATED"/>
    <property type="match status" value="1"/>
</dbReference>
<dbReference type="InterPro" id="IPR007219">
    <property type="entry name" value="XnlR_reg_dom"/>
</dbReference>
<feature type="compositionally biased region" description="Low complexity" evidence="9">
    <location>
        <begin position="812"/>
        <end position="822"/>
    </location>
</feature>
<feature type="region of interest" description="Disordered" evidence="9">
    <location>
        <begin position="1"/>
        <end position="87"/>
    </location>
</feature>
<dbReference type="FunFam" id="4.10.240.10:FF:000003">
    <property type="entry name" value="C6 transcription factor (Leu3)"/>
    <property type="match status" value="1"/>
</dbReference>
<dbReference type="AlphaFoldDB" id="A0A2T3BEV6"/>
<evidence type="ECO:0000313" key="11">
    <source>
        <dbReference type="EMBL" id="PSS27931.1"/>
    </source>
</evidence>
<evidence type="ECO:0000256" key="9">
    <source>
        <dbReference type="SAM" id="MobiDB-lite"/>
    </source>
</evidence>
<dbReference type="InParanoid" id="A0A2T3BEV6"/>
<feature type="compositionally biased region" description="Polar residues" evidence="9">
    <location>
        <begin position="726"/>
        <end position="742"/>
    </location>
</feature>
<dbReference type="RefSeq" id="XP_024725456.1">
    <property type="nucleotide sequence ID" value="XM_024869749.1"/>
</dbReference>
<dbReference type="Proteomes" id="UP000241818">
    <property type="component" value="Unassembled WGS sequence"/>
</dbReference>
<dbReference type="Pfam" id="PF04082">
    <property type="entry name" value="Fungal_trans"/>
    <property type="match status" value="1"/>
</dbReference>
<evidence type="ECO:0000259" key="10">
    <source>
        <dbReference type="PROSITE" id="PS50048"/>
    </source>
</evidence>
<dbReference type="SUPFAM" id="SSF57701">
    <property type="entry name" value="Zn2/Cys6 DNA-binding domain"/>
    <property type="match status" value="1"/>
</dbReference>
<dbReference type="CDD" id="cd12148">
    <property type="entry name" value="fungal_TF_MHR"/>
    <property type="match status" value="1"/>
</dbReference>
<feature type="compositionally biased region" description="Polar residues" evidence="9">
    <location>
        <begin position="753"/>
        <end position="773"/>
    </location>
</feature>
<reference evidence="11 12" key="1">
    <citation type="journal article" date="2018" name="New Phytol.">
        <title>Comparative genomics and transcriptomics depict ericoid mycorrhizal fungi as versatile saprotrophs and plant mutualists.</title>
        <authorList>
            <person name="Martino E."/>
            <person name="Morin E."/>
            <person name="Grelet G.A."/>
            <person name="Kuo A."/>
            <person name="Kohler A."/>
            <person name="Daghino S."/>
            <person name="Barry K.W."/>
            <person name="Cichocki N."/>
            <person name="Clum A."/>
            <person name="Dockter R.B."/>
            <person name="Hainaut M."/>
            <person name="Kuo R.C."/>
            <person name="LaButti K."/>
            <person name="Lindahl B.D."/>
            <person name="Lindquist E.A."/>
            <person name="Lipzen A."/>
            <person name="Khouja H.R."/>
            <person name="Magnuson J."/>
            <person name="Murat C."/>
            <person name="Ohm R.A."/>
            <person name="Singer S.W."/>
            <person name="Spatafora J.W."/>
            <person name="Wang M."/>
            <person name="Veneault-Fourrey C."/>
            <person name="Henrissat B."/>
            <person name="Grigoriev I.V."/>
            <person name="Martin F.M."/>
            <person name="Perotto S."/>
        </authorList>
    </citation>
    <scope>NUCLEOTIDE SEQUENCE [LARGE SCALE GENOMIC DNA]</scope>
    <source>
        <strain evidence="11 12">ATCC 22711</strain>
    </source>
</reference>
<accession>A0A2T3BEV6</accession>
<dbReference type="STRING" id="857342.A0A2T3BEV6"/>
<dbReference type="GO" id="GO:0005634">
    <property type="term" value="C:nucleus"/>
    <property type="evidence" value="ECO:0007669"/>
    <property type="project" value="UniProtKB-SubCell"/>
</dbReference>
<name>A0A2T3BEV6_AMORE</name>
<keyword evidence="2" id="KW-0479">Metal-binding</keyword>
<sequence length="904" mass="99560">MSSSINEIDPRLRETSTVAVPFSQRPTFSTPQPANSTISQATPQYPPIQEDQSHQNIYPNTPQSAGNVTDHDGANGLDGGANDPKRPRACEACRGLKVRCEPDPNNADGPCKRCAKAHRNCVVTVPSRKRQKKTDSRVAELEKKIDALTASLQATKSVPGSAPYSSENGLEENMNIQGRSNPYQQVTNGGYGPPFAGRPEARMTSEWAAYPRAPEYEMRKPSVPPMVVAGQKRKHMETREYSAASQSRSPSAGGAIRKSTDGGSGPQRGSLCEPLAGQSSQKHTVAHEYADVIDRELITADMATKMFNWYVEKMAPHMPAVVFPPGTTAAEVRKSKPTLFLAILSASSTMNYPEIQRVLTKEIMSIYADRIICNGEKTLELIQALHISTLWYWPPEHFEEIKFYQLIHIAAVMAIDIGMGKKSKSTKSKNAGLWRDHPWRRTPYPDPESIEARRAWLGCYFLCCNASMGLRRPNLIRWTQFMADSVDILEHSPDAAPTDKILCQWVRSQHIAEEIGTQFSMDDPVANVSIADPKVQHALKGFERDLEKWSSQIPPEVRSPTLKITEHVINLYMHEVAMHVDHNVDDFKPPFTEANLRTEEPDSLTAAHISALSVCLASIDGIFDTFLKLDVETIRCLPVAHFVQIAYAVVILIKMYFAAATPNSELGKIINKDDMKVEQYLDGFVNIFRASAAEDKSRPAAKFLMVLIMLKTWFHRQREAGKLPPATNQAESSTASTVPTSKSDAEHPADMPTDSNKSGVHPSLQQRPGQQHSYGPANTPLQLLSEVATGNSGGQPRTGSVSTYPGSSNDWQQTQQQPQSFQNYDPALNQMPSTVTPGYGNMNMGANIDPSFGMDFEYSMGDGFEQAMGMTLGVADFGTYFSDDAFFGNLMDSVGGAGPGFEGF</sequence>
<dbReference type="PROSITE" id="PS50048">
    <property type="entry name" value="ZN2_CY6_FUNGAL_2"/>
    <property type="match status" value="1"/>
</dbReference>
<protein>
    <recommendedName>
        <fullName evidence="10">Zn(2)-C6 fungal-type domain-containing protein</fullName>
    </recommendedName>
</protein>
<feature type="domain" description="Zn(2)-C6 fungal-type" evidence="10">
    <location>
        <begin position="89"/>
        <end position="123"/>
    </location>
</feature>
<dbReference type="Gene3D" id="4.10.240.10">
    <property type="entry name" value="Zn(2)-C6 fungal-type DNA-binding domain"/>
    <property type="match status" value="1"/>
</dbReference>
<dbReference type="InterPro" id="IPR036864">
    <property type="entry name" value="Zn2-C6_fun-type_DNA-bd_sf"/>
</dbReference>
<feature type="coiled-coil region" evidence="8">
    <location>
        <begin position="131"/>
        <end position="158"/>
    </location>
</feature>
<dbReference type="OrthoDB" id="8062037at2759"/>
<dbReference type="EMBL" id="KZ679006">
    <property type="protein sequence ID" value="PSS27931.1"/>
    <property type="molecule type" value="Genomic_DNA"/>
</dbReference>
<dbReference type="GO" id="GO:0001216">
    <property type="term" value="F:DNA-binding transcription activator activity"/>
    <property type="evidence" value="ECO:0007669"/>
    <property type="project" value="UniProtKB-ARBA"/>
</dbReference>
<keyword evidence="3" id="KW-0862">Zinc</keyword>
<organism evidence="11 12">
    <name type="scientific">Amorphotheca resinae ATCC 22711</name>
    <dbReference type="NCBI Taxonomy" id="857342"/>
    <lineage>
        <taxon>Eukaryota</taxon>
        <taxon>Fungi</taxon>
        <taxon>Dikarya</taxon>
        <taxon>Ascomycota</taxon>
        <taxon>Pezizomycotina</taxon>
        <taxon>Leotiomycetes</taxon>
        <taxon>Helotiales</taxon>
        <taxon>Amorphothecaceae</taxon>
        <taxon>Amorphotheca</taxon>
    </lineage>
</organism>
<dbReference type="FunCoup" id="A0A2T3BEV6">
    <property type="interactions" value="198"/>
</dbReference>
<feature type="compositionally biased region" description="Polar residues" evidence="9">
    <location>
        <begin position="788"/>
        <end position="811"/>
    </location>
</feature>
<evidence type="ECO:0000256" key="3">
    <source>
        <dbReference type="ARBA" id="ARBA00022833"/>
    </source>
</evidence>
<evidence type="ECO:0000256" key="1">
    <source>
        <dbReference type="ARBA" id="ARBA00004123"/>
    </source>
</evidence>
<feature type="compositionally biased region" description="Polar residues" evidence="9">
    <location>
        <begin position="24"/>
        <end position="43"/>
    </location>
</feature>
<evidence type="ECO:0000313" key="12">
    <source>
        <dbReference type="Proteomes" id="UP000241818"/>
    </source>
</evidence>
<evidence type="ECO:0000256" key="4">
    <source>
        <dbReference type="ARBA" id="ARBA00023015"/>
    </source>
</evidence>
<keyword evidence="12" id="KW-1185">Reference proteome</keyword>
<dbReference type="SMART" id="SM00066">
    <property type="entry name" value="GAL4"/>
    <property type="match status" value="1"/>
</dbReference>
<comment type="subcellular location">
    <subcellularLocation>
        <location evidence="1">Nucleus</location>
    </subcellularLocation>
</comment>
<proteinExistence type="predicted"/>
<dbReference type="GO" id="GO:0008270">
    <property type="term" value="F:zinc ion binding"/>
    <property type="evidence" value="ECO:0007669"/>
    <property type="project" value="InterPro"/>
</dbReference>
<dbReference type="GO" id="GO:0000976">
    <property type="term" value="F:transcription cis-regulatory region binding"/>
    <property type="evidence" value="ECO:0007669"/>
    <property type="project" value="TreeGrafter"/>
</dbReference>
<keyword evidence="7" id="KW-0539">Nucleus</keyword>
<keyword evidence="4" id="KW-0805">Transcription regulation</keyword>
<dbReference type="PANTHER" id="PTHR31845">
    <property type="entry name" value="FINGER DOMAIN PROTEIN, PUTATIVE-RELATED"/>
    <property type="match status" value="1"/>
</dbReference>
<evidence type="ECO:0000256" key="8">
    <source>
        <dbReference type="SAM" id="Coils"/>
    </source>
</evidence>
<dbReference type="InterPro" id="IPR001138">
    <property type="entry name" value="Zn2Cys6_DnaBD"/>
</dbReference>
<evidence type="ECO:0000256" key="7">
    <source>
        <dbReference type="ARBA" id="ARBA00023242"/>
    </source>
</evidence>